<evidence type="ECO:0000313" key="2">
    <source>
        <dbReference type="Proteomes" id="UP000016933"/>
    </source>
</evidence>
<reference evidence="2" key="1">
    <citation type="journal article" date="2012" name="PLoS Genet.">
        <title>The genomes of the fungal plant pathogens Cladosporium fulvum and Dothistroma septosporum reveal adaptation to different hosts and lifestyles but also signatures of common ancestry.</title>
        <authorList>
            <person name="de Wit P.J.G.M."/>
            <person name="van der Burgt A."/>
            <person name="Oekmen B."/>
            <person name="Stergiopoulos I."/>
            <person name="Abd-Elsalam K.A."/>
            <person name="Aerts A.L."/>
            <person name="Bahkali A.H."/>
            <person name="Beenen H.G."/>
            <person name="Chettri P."/>
            <person name="Cox M.P."/>
            <person name="Datema E."/>
            <person name="de Vries R.P."/>
            <person name="Dhillon B."/>
            <person name="Ganley A.R."/>
            <person name="Griffiths S.A."/>
            <person name="Guo Y."/>
            <person name="Hamelin R.C."/>
            <person name="Henrissat B."/>
            <person name="Kabir M.S."/>
            <person name="Jashni M.K."/>
            <person name="Kema G."/>
            <person name="Klaubauf S."/>
            <person name="Lapidus A."/>
            <person name="Levasseur A."/>
            <person name="Lindquist E."/>
            <person name="Mehrabi R."/>
            <person name="Ohm R.A."/>
            <person name="Owen T.J."/>
            <person name="Salamov A."/>
            <person name="Schwelm A."/>
            <person name="Schijlen E."/>
            <person name="Sun H."/>
            <person name="van den Burg H.A."/>
            <person name="van Ham R.C.H.J."/>
            <person name="Zhang S."/>
            <person name="Goodwin S.B."/>
            <person name="Grigoriev I.V."/>
            <person name="Collemare J."/>
            <person name="Bradshaw R.E."/>
        </authorList>
    </citation>
    <scope>NUCLEOTIDE SEQUENCE [LARGE SCALE GENOMIC DNA]</scope>
    <source>
        <strain evidence="2">NZE10 / CBS 128990</strain>
    </source>
</reference>
<evidence type="ECO:0000313" key="1">
    <source>
        <dbReference type="EMBL" id="EME43622.1"/>
    </source>
</evidence>
<dbReference type="OMA" id="KYMKGAS"/>
<organism evidence="1 2">
    <name type="scientific">Dothistroma septosporum (strain NZE10 / CBS 128990)</name>
    <name type="common">Red band needle blight fungus</name>
    <name type="synonym">Mycosphaerella pini</name>
    <dbReference type="NCBI Taxonomy" id="675120"/>
    <lineage>
        <taxon>Eukaryota</taxon>
        <taxon>Fungi</taxon>
        <taxon>Dikarya</taxon>
        <taxon>Ascomycota</taxon>
        <taxon>Pezizomycotina</taxon>
        <taxon>Dothideomycetes</taxon>
        <taxon>Dothideomycetidae</taxon>
        <taxon>Mycosphaerellales</taxon>
        <taxon>Mycosphaerellaceae</taxon>
        <taxon>Dothistroma</taxon>
    </lineage>
</organism>
<dbReference type="OrthoDB" id="5232980at2759"/>
<dbReference type="AlphaFoldDB" id="M2XMD8"/>
<protein>
    <submittedName>
        <fullName evidence="1">Uncharacterized protein</fullName>
    </submittedName>
</protein>
<dbReference type="STRING" id="675120.M2XMD8"/>
<dbReference type="HOGENOM" id="CLU_099507_1_0_1"/>
<dbReference type="Proteomes" id="UP000016933">
    <property type="component" value="Unassembled WGS sequence"/>
</dbReference>
<accession>M2XMD8</accession>
<gene>
    <name evidence="1" type="ORF">DOTSEDRAFT_45490</name>
</gene>
<reference evidence="1 2" key="2">
    <citation type="journal article" date="2012" name="PLoS Pathog.">
        <title>Diverse lifestyles and strategies of plant pathogenesis encoded in the genomes of eighteen Dothideomycetes fungi.</title>
        <authorList>
            <person name="Ohm R.A."/>
            <person name="Feau N."/>
            <person name="Henrissat B."/>
            <person name="Schoch C.L."/>
            <person name="Horwitz B.A."/>
            <person name="Barry K.W."/>
            <person name="Condon B.J."/>
            <person name="Copeland A.C."/>
            <person name="Dhillon B."/>
            <person name="Glaser F."/>
            <person name="Hesse C.N."/>
            <person name="Kosti I."/>
            <person name="LaButti K."/>
            <person name="Lindquist E.A."/>
            <person name="Lucas S."/>
            <person name="Salamov A.A."/>
            <person name="Bradshaw R.E."/>
            <person name="Ciuffetti L."/>
            <person name="Hamelin R.C."/>
            <person name="Kema G.H.J."/>
            <person name="Lawrence C."/>
            <person name="Scott J.A."/>
            <person name="Spatafora J.W."/>
            <person name="Turgeon B.G."/>
            <person name="de Wit P.J.G.M."/>
            <person name="Zhong S."/>
            <person name="Goodwin S.B."/>
            <person name="Grigoriev I.V."/>
        </authorList>
    </citation>
    <scope>NUCLEOTIDE SEQUENCE [LARGE SCALE GENOMIC DNA]</scope>
    <source>
        <strain evidence="2">NZE10 / CBS 128990</strain>
    </source>
</reference>
<keyword evidence="2" id="KW-1185">Reference proteome</keyword>
<proteinExistence type="predicted"/>
<sequence>MPENTFATNSFYEVLSTKYSEFLKRDEVYEIIIQFRRLPLWPGHQVMWSGVPRDWVQSWADERGMQTLSSALGPLMDGKSRVCRRRHKTTEEWSLYVAGASALFAECLPKGHVVTLVTRPPPQRLHPLGSTTYQLLELPALKRDIYGLSASRIDVVHITVRGAENYAYQFWPIDEKHHWIESFSYCLIRKHLGRKSVRLSSSKRR</sequence>
<dbReference type="eggNOG" id="ENOG502SQ5K">
    <property type="taxonomic scope" value="Eukaryota"/>
</dbReference>
<dbReference type="EMBL" id="KB446540">
    <property type="protein sequence ID" value="EME43622.1"/>
    <property type="molecule type" value="Genomic_DNA"/>
</dbReference>
<name>M2XMD8_DOTSN</name>